<proteinExistence type="predicted"/>
<sequence>MSFINTQLHSGSSHKAVPIGTLVEGDQFQLKKSSHCFIWRVSPTDTFVVLSEPEKTRFFAYPADRMKANGEAGIGGHVAASEVAQFEQNGENTSFFMMISPNSVVLFAEGSKGDEKSGRTCRVTNFRNVIDLENIGRIQSITTHHAVFHCPFRFSAPFQCDRD</sequence>
<organism evidence="1 2">
    <name type="scientific">Blattamonas nauphoetae</name>
    <dbReference type="NCBI Taxonomy" id="2049346"/>
    <lineage>
        <taxon>Eukaryota</taxon>
        <taxon>Metamonada</taxon>
        <taxon>Preaxostyla</taxon>
        <taxon>Oxymonadida</taxon>
        <taxon>Blattamonas</taxon>
    </lineage>
</organism>
<gene>
    <name evidence="1" type="ORF">BLNAU_22808</name>
</gene>
<reference evidence="1 2" key="1">
    <citation type="journal article" date="2022" name="bioRxiv">
        <title>Genomics of Preaxostyla Flagellates Illuminates Evolutionary Transitions and the Path Towards Mitochondrial Loss.</title>
        <authorList>
            <person name="Novak L.V.F."/>
            <person name="Treitli S.C."/>
            <person name="Pyrih J."/>
            <person name="Halakuc P."/>
            <person name="Pipaliya S.V."/>
            <person name="Vacek V."/>
            <person name="Brzon O."/>
            <person name="Soukal P."/>
            <person name="Eme L."/>
            <person name="Dacks J.B."/>
            <person name="Karnkowska A."/>
            <person name="Elias M."/>
            <person name="Hampl V."/>
        </authorList>
    </citation>
    <scope>NUCLEOTIDE SEQUENCE [LARGE SCALE GENOMIC DNA]</scope>
    <source>
        <strain evidence="1">NAU3</strain>
        <tissue evidence="1">Gut</tissue>
    </source>
</reference>
<name>A0ABQ9WV28_9EUKA</name>
<dbReference type="Proteomes" id="UP001281761">
    <property type="component" value="Unassembled WGS sequence"/>
</dbReference>
<protein>
    <submittedName>
        <fullName evidence="1">Uncharacterized protein</fullName>
    </submittedName>
</protein>
<dbReference type="EMBL" id="JARBJD010000420">
    <property type="protein sequence ID" value="KAK2942281.1"/>
    <property type="molecule type" value="Genomic_DNA"/>
</dbReference>
<comment type="caution">
    <text evidence="1">The sequence shown here is derived from an EMBL/GenBank/DDBJ whole genome shotgun (WGS) entry which is preliminary data.</text>
</comment>
<evidence type="ECO:0000313" key="1">
    <source>
        <dbReference type="EMBL" id="KAK2942281.1"/>
    </source>
</evidence>
<accession>A0ABQ9WV28</accession>
<keyword evidence="2" id="KW-1185">Reference proteome</keyword>
<evidence type="ECO:0000313" key="2">
    <source>
        <dbReference type="Proteomes" id="UP001281761"/>
    </source>
</evidence>